<dbReference type="PANTHER" id="PTHR43236:SF2">
    <property type="entry name" value="BLL0069 PROTEIN"/>
    <property type="match status" value="1"/>
</dbReference>
<sequence length="266" mass="30898">MKTNNRGKNKATEILEEIGFDDVTELSNQELVNGFGIIFISEPLDNADGKIIRGRTNTIIKVNSSIPYPEKIRFVIAHELGHYFLHEKMEIHSDNVKTLNWFKIENQAKRGLQEFEANDFASELLMPEKSFKEFITGKFFSPSLIKEISNRFGTSLTSVIYRLISLDINPLLVVFITDGIVRYWRKSADLKGWVKDVTKLPPPNDSVAKEYIDANYDFIYTGNEKAQEISRSTWFKLYDNQKDNVFWEYCIPTKQYKTIISVIWED</sequence>
<organism evidence="2 3">
    <name type="scientific">Salegentibacter maritimus</name>
    <dbReference type="NCBI Taxonomy" id="2794347"/>
    <lineage>
        <taxon>Bacteria</taxon>
        <taxon>Pseudomonadati</taxon>
        <taxon>Bacteroidota</taxon>
        <taxon>Flavobacteriia</taxon>
        <taxon>Flavobacteriales</taxon>
        <taxon>Flavobacteriaceae</taxon>
        <taxon>Salegentibacter</taxon>
    </lineage>
</organism>
<accession>A0ABS0TCU9</accession>
<dbReference type="Proteomes" id="UP000635665">
    <property type="component" value="Unassembled WGS sequence"/>
</dbReference>
<dbReference type="Gene3D" id="1.10.10.2910">
    <property type="match status" value="1"/>
</dbReference>
<gene>
    <name evidence="2" type="ORF">I6U50_02400</name>
</gene>
<dbReference type="InterPro" id="IPR052345">
    <property type="entry name" value="Rad_response_metalloprotease"/>
</dbReference>
<evidence type="ECO:0000313" key="2">
    <source>
        <dbReference type="EMBL" id="MBI6118865.1"/>
    </source>
</evidence>
<protein>
    <submittedName>
        <fullName evidence="2">ImmA/IrrE family metallo-endopeptidase</fullName>
    </submittedName>
</protein>
<dbReference type="EMBL" id="JAEHNY010000002">
    <property type="protein sequence ID" value="MBI6118865.1"/>
    <property type="molecule type" value="Genomic_DNA"/>
</dbReference>
<dbReference type="PANTHER" id="PTHR43236">
    <property type="entry name" value="ANTITOXIN HIGA1"/>
    <property type="match status" value="1"/>
</dbReference>
<reference evidence="2 3" key="1">
    <citation type="submission" date="2020-12" db="EMBL/GenBank/DDBJ databases">
        <title>Salegentibacter orientalis sp. nov., isolated from costal sediment.</title>
        <authorList>
            <person name="Lian F.-B."/>
        </authorList>
    </citation>
    <scope>NUCLEOTIDE SEQUENCE [LARGE SCALE GENOMIC DNA]</scope>
    <source>
        <strain evidence="2 3">F60176</strain>
    </source>
</reference>
<dbReference type="InterPro" id="IPR010359">
    <property type="entry name" value="IrrE_HExxH"/>
</dbReference>
<evidence type="ECO:0000313" key="3">
    <source>
        <dbReference type="Proteomes" id="UP000635665"/>
    </source>
</evidence>
<proteinExistence type="predicted"/>
<dbReference type="RefSeq" id="WP_198637718.1">
    <property type="nucleotide sequence ID" value="NZ_JAEHNY010000002.1"/>
</dbReference>
<keyword evidence="3" id="KW-1185">Reference proteome</keyword>
<feature type="domain" description="IrrE N-terminal-like" evidence="1">
    <location>
        <begin position="35"/>
        <end position="163"/>
    </location>
</feature>
<name>A0ABS0TCU9_9FLAO</name>
<comment type="caution">
    <text evidence="2">The sequence shown here is derived from an EMBL/GenBank/DDBJ whole genome shotgun (WGS) entry which is preliminary data.</text>
</comment>
<evidence type="ECO:0000259" key="1">
    <source>
        <dbReference type="Pfam" id="PF06114"/>
    </source>
</evidence>
<dbReference type="Pfam" id="PF06114">
    <property type="entry name" value="Peptidase_M78"/>
    <property type="match status" value="1"/>
</dbReference>